<keyword evidence="1" id="KW-1133">Transmembrane helix</keyword>
<evidence type="ECO:0000313" key="4">
    <source>
        <dbReference type="Proteomes" id="UP000039324"/>
    </source>
</evidence>
<geneLocation type="mitochondrion" evidence="3"/>
<reference evidence="2 4" key="1">
    <citation type="submission" date="2015-02" db="EMBL/GenBank/DDBJ databases">
        <authorList>
            <person name="Chooi Y.-H."/>
        </authorList>
    </citation>
    <scope>NUCLEOTIDE SEQUENCE [LARGE SCALE GENOMIC DNA]</scope>
    <source>
        <strain evidence="2">E3</strain>
    </source>
</reference>
<evidence type="ECO:0000313" key="3">
    <source>
        <dbReference type="EMBL" id="SPQ93606.1"/>
    </source>
</evidence>
<gene>
    <name evidence="2" type="ORF">PBRA_002473</name>
    <name evidence="3" type="ORF">PLBR_LOCUS821</name>
</gene>
<name>A0A0G4J3L2_PLABS</name>
<sequence>MTLRRSVTLPCPGLVTIRVDSKPRNAVDVDLLCEGASCRRLYLQLGVHVLLGVAWVFAVCLTLFIISLTWAVLFLEPIAQPHRPLMPASQMTDQQQLQALSASAEFGQSILQTALYDWKSGDEVQTVINGMLSKYGVPRSRVHTFEIKPKSMGPAQINTVAPFVLNLVGHKDDSFEFDGEVNVPFAKADVEVLGLRGSFENVGSKSRVTLVIPKDIHDVGVQFKSIDALAFDGQHRSRMQRSFMNLLGRMYPGTVKPIARLPALESKLRLLEMVNQVSEDDRYQRVKFVAATHLNNDQHQGEDVIRQRIRTDQERAFKHVPKGYARGADGTMHVPEAFESLSREQRERSLASWTALYQKFMYTFALDDSSMHMVRKTIVAICQEEFLGVKPVLRSLDLGIRSSEDVLAVRLLPFQDPRPFTYKTWFDWEIPNFCMRLGLDGFNGVSYMEFEVSNIAMRGPATVQTIHPLLMHRSYATLQFDAVPAITFDFRLDHDSLHLFHSRLPANFFGVNVRATVLDTFTTLLARPLVAKMLSLVFTSCTYPNTLSVPWITDPSKLLFSSDDHQKIYRALRVKLWRVQTRQLNVTIDGTAY</sequence>
<dbReference type="EMBL" id="CDSF01000122">
    <property type="protein sequence ID" value="CEP02208.1"/>
    <property type="molecule type" value="Genomic_DNA"/>
</dbReference>
<keyword evidence="4" id="KW-1185">Reference proteome</keyword>
<evidence type="ECO:0000313" key="5">
    <source>
        <dbReference type="Proteomes" id="UP000290189"/>
    </source>
</evidence>
<evidence type="ECO:0000256" key="1">
    <source>
        <dbReference type="SAM" id="Phobius"/>
    </source>
</evidence>
<reference evidence="3 5" key="2">
    <citation type="submission" date="2018-03" db="EMBL/GenBank/DDBJ databases">
        <authorList>
            <person name="Fogelqvist J."/>
        </authorList>
    </citation>
    <scope>NUCLEOTIDE SEQUENCE [LARGE SCALE GENOMIC DNA]</scope>
</reference>
<dbReference type="AlphaFoldDB" id="A0A0G4J3L2"/>
<keyword evidence="1" id="KW-0472">Membrane</keyword>
<organism evidence="2 4">
    <name type="scientific">Plasmodiophora brassicae</name>
    <name type="common">Clubroot disease agent</name>
    <dbReference type="NCBI Taxonomy" id="37360"/>
    <lineage>
        <taxon>Eukaryota</taxon>
        <taxon>Sar</taxon>
        <taxon>Rhizaria</taxon>
        <taxon>Endomyxa</taxon>
        <taxon>Phytomyxea</taxon>
        <taxon>Plasmodiophorida</taxon>
        <taxon>Plasmodiophoridae</taxon>
        <taxon>Plasmodiophora</taxon>
    </lineage>
</organism>
<dbReference type="Proteomes" id="UP000290189">
    <property type="component" value="Unassembled WGS sequence"/>
</dbReference>
<keyword evidence="3" id="KW-0496">Mitochondrion</keyword>
<accession>A0A0G4J3L2</accession>
<proteinExistence type="predicted"/>
<protein>
    <submittedName>
        <fullName evidence="2">Uncharacterized protein</fullName>
    </submittedName>
</protein>
<dbReference type="Proteomes" id="UP000039324">
    <property type="component" value="Unassembled WGS sequence"/>
</dbReference>
<dbReference type="EMBL" id="OVEO01000001">
    <property type="protein sequence ID" value="SPQ93606.1"/>
    <property type="molecule type" value="Genomic_DNA"/>
</dbReference>
<feature type="transmembrane region" description="Helical" evidence="1">
    <location>
        <begin position="49"/>
        <end position="75"/>
    </location>
</feature>
<keyword evidence="1" id="KW-0812">Transmembrane</keyword>
<evidence type="ECO:0000313" key="2">
    <source>
        <dbReference type="EMBL" id="CEP02208.1"/>
    </source>
</evidence>